<dbReference type="Proteomes" id="UP000886723">
    <property type="component" value="Unassembled WGS sequence"/>
</dbReference>
<accession>A0A9D1T6V4</accession>
<dbReference type="EMBL" id="DVON01000278">
    <property type="protein sequence ID" value="HIV14035.1"/>
    <property type="molecule type" value="Genomic_DNA"/>
</dbReference>
<keyword evidence="1" id="KW-0472">Membrane</keyword>
<keyword evidence="1" id="KW-1133">Transmembrane helix</keyword>
<organism evidence="2 3">
    <name type="scientific">Candidatus Pullilachnospira stercoravium</name>
    <dbReference type="NCBI Taxonomy" id="2840913"/>
    <lineage>
        <taxon>Bacteria</taxon>
        <taxon>Bacillati</taxon>
        <taxon>Bacillota</taxon>
        <taxon>Clostridia</taxon>
        <taxon>Lachnospirales</taxon>
        <taxon>Lachnospiraceae</taxon>
        <taxon>Lachnospiraceae incertae sedis</taxon>
        <taxon>Candidatus Pullilachnospira</taxon>
    </lineage>
</organism>
<feature type="transmembrane region" description="Helical" evidence="1">
    <location>
        <begin position="21"/>
        <end position="39"/>
    </location>
</feature>
<evidence type="ECO:0000313" key="2">
    <source>
        <dbReference type="EMBL" id="HIV14035.1"/>
    </source>
</evidence>
<feature type="transmembrane region" description="Helical" evidence="1">
    <location>
        <begin position="167"/>
        <end position="188"/>
    </location>
</feature>
<reference evidence="2" key="1">
    <citation type="submission" date="2020-10" db="EMBL/GenBank/DDBJ databases">
        <authorList>
            <person name="Gilroy R."/>
        </authorList>
    </citation>
    <scope>NUCLEOTIDE SEQUENCE</scope>
    <source>
        <strain evidence="2">ChiBcec2-4451</strain>
    </source>
</reference>
<keyword evidence="1" id="KW-0812">Transmembrane</keyword>
<comment type="caution">
    <text evidence="2">The sequence shown here is derived from an EMBL/GenBank/DDBJ whole genome shotgun (WGS) entry which is preliminary data.</text>
</comment>
<name>A0A9D1T6V4_9FIRM</name>
<dbReference type="AlphaFoldDB" id="A0A9D1T6V4"/>
<gene>
    <name evidence="2" type="ORF">IAA63_12990</name>
</gene>
<dbReference type="InterPro" id="IPR010540">
    <property type="entry name" value="CmpB_TMEM229"/>
</dbReference>
<feature type="transmembrane region" description="Helical" evidence="1">
    <location>
        <begin position="59"/>
        <end position="77"/>
    </location>
</feature>
<evidence type="ECO:0000256" key="1">
    <source>
        <dbReference type="SAM" id="Phobius"/>
    </source>
</evidence>
<proteinExistence type="predicted"/>
<sequence>MNEMKFVGRIAGRENREKIAAAIYRIFWIYVLCGVAGFLVESVWCWIDFQEFTSRTSNLFFPISCVWGVGGVLLYLVTRKNRWNHGAYIFVKCTVFGAAFEFLCGYLGERLLEVTFWDYSGMPLHLGKYINIPFCLVWGLMGLFWVRAAYPFLGRKLEKPVKENHRLAMNLFLVFMVTSQLVTGTALLRMHQRQEGDAAQNRVEQVLDVCFTDQRLQQFFPKMKSTVTGEKIYQGVSRASR</sequence>
<evidence type="ECO:0000313" key="3">
    <source>
        <dbReference type="Proteomes" id="UP000886723"/>
    </source>
</evidence>
<feature type="transmembrane region" description="Helical" evidence="1">
    <location>
        <begin position="128"/>
        <end position="146"/>
    </location>
</feature>
<reference evidence="2" key="2">
    <citation type="journal article" date="2021" name="PeerJ">
        <title>Extensive microbial diversity within the chicken gut microbiome revealed by metagenomics and culture.</title>
        <authorList>
            <person name="Gilroy R."/>
            <person name="Ravi A."/>
            <person name="Getino M."/>
            <person name="Pursley I."/>
            <person name="Horton D.L."/>
            <person name="Alikhan N.F."/>
            <person name="Baker D."/>
            <person name="Gharbi K."/>
            <person name="Hall N."/>
            <person name="Watson M."/>
            <person name="Adriaenssens E.M."/>
            <person name="Foster-Nyarko E."/>
            <person name="Jarju S."/>
            <person name="Secka A."/>
            <person name="Antonio M."/>
            <person name="Oren A."/>
            <person name="Chaudhuri R.R."/>
            <person name="La Ragione R."/>
            <person name="Hildebrand F."/>
            <person name="Pallen M.J."/>
        </authorList>
    </citation>
    <scope>NUCLEOTIDE SEQUENCE</scope>
    <source>
        <strain evidence="2">ChiBcec2-4451</strain>
    </source>
</reference>
<dbReference type="Pfam" id="PF06541">
    <property type="entry name" value="ABC_trans_CmpB"/>
    <property type="match status" value="1"/>
</dbReference>
<protein>
    <submittedName>
        <fullName evidence="2">ABC transporter permease</fullName>
    </submittedName>
</protein>